<dbReference type="GeneID" id="79574087"/>
<name>Q6BFH5_PARTE</name>
<protein>
    <recommendedName>
        <fullName evidence="4">Transmembrane protein</fullName>
    </recommendedName>
</protein>
<dbReference type="InParanoid" id="Q6BFH5"/>
<proteinExistence type="predicted"/>
<evidence type="ECO:0000313" key="2">
    <source>
        <dbReference type="EMBL" id="CAH03595.1"/>
    </source>
</evidence>
<dbReference type="RefSeq" id="XP_001347222.1">
    <property type="nucleotide sequence ID" value="XM_001347186.1"/>
</dbReference>
<gene>
    <name evidence="2" type="ORF">PTMB.398</name>
</gene>
<dbReference type="EMBL" id="CR548612">
    <property type="protein sequence ID" value="CAH03595.1"/>
    <property type="molecule type" value="Genomic_DNA"/>
</dbReference>
<sequence length="2314" mass="272847">MEEYINTLKKTVDQERSSKRHVQQVAQLEIKRMFKFDPDTQLQKQMKQFDILLENKQWNGNLRFVNFQGNFKIEYWIYIEKQLRFCDQLKKMKFTKSKLGLEHLQLLLKLLIWLQPQGIEIEFNHNELDDHTLNDFTLELIKSKLNLKYLLISNNPGIFRGKYLQNLSDCLEKQLTLNLSINHQYKSIILYNKRLFDEKNYSYIQKKLKRMKYHSFNLSNCFNEQNYQGFEYLISTCYSESALETISELNISNNYLGPNTLIESLFVSLAKAKGLLKLGLNNLNQLTQSNCKALIGNRYSYLRLLELDLSNNSQIDESALQILLDEIISKSCKYFAFENTFQNSESLLAKLYHFAQAFRNRIKQGERLNLESIDLSTIEIIQQYDLLEDLLKFVVFNPFSNVKSLVINSLTDGICQSYINAIQNCKKQYRTAQQLNLQSITIKKQNQQLGEEVLKQLWNNLFFTQEKEFISIQTLCFSSRSFELDSNCFTFQQYLNSLDVYRTFSLKNLIIKNTFVTDKLTEKILQVFLAQRTFDLETLQFKEDNFNDTIYFDQILLQSKFLENQSDIKFFTLKKLDLQIVGLQMNISLFLKCFITNSQVKLNQISLANLSLTYDQLSHEHYVSPVKDDNFDLQTVKFKDNTDINNKAIKIFSEYCIFNQFLDLQYLQISEFEYDMDLSFQFDSLKKLCLYHKFKKFDLPLKIILASPKLEEVNFKKVDINEDLSKSLSKYFLQRQQQEEQGKQLFYFITKLSFIECNFSSEVLQFFFLDPHCDLEQLSIIQCKGFEKTLDKLVAGLKDSQQLIKSQLTVLIMKKLKLQKNIKAFLQFLEYVCFNQEQIEEKDLRCQLEQLVLSNCSLNDEFFQGLIDLISTCIEQEQISKKFLKCIDFSDNNQIKSTLWRKFYQLIMSKEFQQQKKTKILVQHTDFQQQEQRLHGFIEQNQLNLQDKIQLAPEKFIQSPPPRVQEMALKFFTEFENEKEKTNYYYRMLAGLVYYPKSKINNLKISDVDLDLFTSISEKILIQSDLQIKDKKQAFTSIKKISLSSIKFNDSLNTQSFYSLFINNLVSLKIADAQSGFIEGLLNFLDKFEGKLKITKLHLIRVDEYLNQNQSNQFLKDIIFGQKLPIKQLKISESIQFKDDDRFVKQNLGDWTSLIQKLIFKIENKDSFQFLQSFSKYLLESQKLQHFEIECPQSGSLLFDNVDLINSIPKLNVLKLKTVVDLTPKLLEYISQNSTTLQEIKFSSLRIQNIKETMAWFNNAESIALNCKLITKMEEIGEDEQDKIIQNFLSNKIFQWQQLEYKSFKGLQKFNNKHLSDNFKNLIRLEINAQFELSSHKKISNDFLLYISKYLIYNEESKLKEFILVQCNITVTQIFKLINQAEEYCENVGKPLSLTRFTLSKSQNIDEEAFQELSRYLIFFQYIKLERLELVQLNLSNQMIQNLIETSKEWLQYQKQKVFEFKCLNFSYNDTFGSVETWESLCKTFFFSEYTPMLTHLFLNGMDIKNHIAKLIANCAFQFFKRQGLNYQHPLKEINFSQNRSLNEIGWYFLSKYFFFHICVELKDIDVTDCELNEENKIKQFMAPIYERVKQFGNIGILKFRSDNIHLKNLLYKVNTIPVKDKFKVVSDLPFKRNKYAGWGKVEGKNQSFGILQKNIEKTLKMQRRINFCDCWKNLNEVKFGAYHLNFINHFLQVLPQLSLEKEYSFSYYCLDQLFNLFQYPDNGIGNPYPLSGLFNQRCQDFFSTSQISKITLVETFFPTLEKPKQQDIWRFYMDVISKKNNLDLVEIEYTLDDDLIEYLLENDYTERDIVKLIRVVPPSHIIIQNSLTLQAIKGIYSVLYESNYFQYSHISYDHRRVLNNGIGYSIRALVYGINFQSKILIFFKKILYFLLSIFVSDANKYSYSLEIKQLNQKLQSSLLYFDFLIVLTLIYLFMCIGSPILLTIKDLDSQEDLCKKGVNQIATYSYYGFAVITLIFESLLYKQIVALIPSHVSKLIDIDENTQDNQDAQKQSILGFIQQNRVTPLDEQHHLKENGENSKDYLTKFNSNIKEFVNSSYAQSIQFLITLTLSQLSKYDLYNDVVFIINCFNCKQDSLYYAALIITVFNLAIYLIYFIEVLIRRIQRIKLQTKYLSTQTINDFFDLCTVGRNAALAQILDMVAPYNVSVFPNRWIIRKLIPNAAGKSLNKSIKVIINYLIKFIFEDVPQLTLQLTFIYKMTISKQLTLGWSIYITLGTSIVTIIISFFKFMKLRPSTISQTDFDKLERTNYQIYDYKIAHLSNEMKMLQKYDAFSASERNVEQSLIIKKNDSDSMV</sequence>
<feature type="transmembrane region" description="Helical" evidence="1">
    <location>
        <begin position="1965"/>
        <end position="1982"/>
    </location>
</feature>
<accession>Q6BFH5</accession>
<dbReference type="GO" id="GO:0031146">
    <property type="term" value="P:SCF-dependent proteasomal ubiquitin-dependent protein catabolic process"/>
    <property type="evidence" value="ECO:0000318"/>
    <property type="project" value="GO_Central"/>
</dbReference>
<evidence type="ECO:0000313" key="3">
    <source>
        <dbReference type="Proteomes" id="UP000000600"/>
    </source>
</evidence>
<keyword evidence="1" id="KW-1133">Transmembrane helix</keyword>
<keyword evidence="1" id="KW-0812">Transmembrane</keyword>
<feature type="transmembrane region" description="Helical" evidence="1">
    <location>
        <begin position="2226"/>
        <end position="2246"/>
    </location>
</feature>
<keyword evidence="1" id="KW-0472">Membrane</keyword>
<evidence type="ECO:0000256" key="1">
    <source>
        <dbReference type="SAM" id="Phobius"/>
    </source>
</evidence>
<feature type="transmembrane region" description="Helical" evidence="1">
    <location>
        <begin position="1920"/>
        <end position="1945"/>
    </location>
</feature>
<reference evidence="2 3" key="1">
    <citation type="journal article" date="2004" name="Curr. Biol.">
        <title>High coding density on the largest Paramecium tetraurelia somatic chromosome.</title>
        <authorList>
            <person name="Zagulski M."/>
            <person name="Nowak J.K."/>
            <person name="Le Mouel A."/>
            <person name="Nowacki M."/>
            <person name="Migdalski A."/>
            <person name="Gromadka R."/>
            <person name="Noel B."/>
            <person name="Blanc I."/>
            <person name="Dessen P."/>
            <person name="Wincker P."/>
            <person name="Keller A.M."/>
            <person name="Cohen J."/>
            <person name="Meyer E."/>
            <person name="Sperling L."/>
        </authorList>
    </citation>
    <scope>NUCLEOTIDE SEQUENCE [LARGE SCALE GENOMIC DNA]</scope>
    <source>
        <strain evidence="2 3">Stock d4-2</strain>
    </source>
</reference>
<dbReference type="Proteomes" id="UP000000600">
    <property type="component" value="Chromosome"/>
</dbReference>
<dbReference type="PANTHER" id="PTHR13318">
    <property type="entry name" value="PARTNER OF PAIRED, ISOFORM B-RELATED"/>
    <property type="match status" value="1"/>
</dbReference>
<feature type="transmembrane region" description="Helical" evidence="1">
    <location>
        <begin position="2096"/>
        <end position="2116"/>
    </location>
</feature>
<evidence type="ECO:0008006" key="4">
    <source>
        <dbReference type="Google" id="ProtNLM"/>
    </source>
</evidence>
<dbReference type="KEGG" id="ptm:PTMB.398"/>
<dbReference type="GO" id="GO:0019005">
    <property type="term" value="C:SCF ubiquitin ligase complex"/>
    <property type="evidence" value="ECO:0000318"/>
    <property type="project" value="GO_Central"/>
</dbReference>
<organism evidence="2 3">
    <name type="scientific">Paramecium tetraurelia</name>
    <dbReference type="NCBI Taxonomy" id="5888"/>
    <lineage>
        <taxon>Eukaryota</taxon>
        <taxon>Sar</taxon>
        <taxon>Alveolata</taxon>
        <taxon>Ciliophora</taxon>
        <taxon>Intramacronucleata</taxon>
        <taxon>Oligohymenophorea</taxon>
        <taxon>Peniculida</taxon>
        <taxon>Parameciidae</taxon>
        <taxon>Paramecium</taxon>
    </lineage>
</organism>
<dbReference type="SUPFAM" id="SSF52047">
    <property type="entry name" value="RNI-like"/>
    <property type="match status" value="3"/>
</dbReference>
<keyword evidence="3" id="KW-1185">Reference proteome</keyword>